<dbReference type="SMART" id="SM00235">
    <property type="entry name" value="ZnMc"/>
    <property type="match status" value="1"/>
</dbReference>
<evidence type="ECO:0000259" key="23">
    <source>
        <dbReference type="PROSITE" id="PS50259"/>
    </source>
</evidence>
<evidence type="ECO:0000256" key="20">
    <source>
        <dbReference type="SAM" id="MobiDB-lite"/>
    </source>
</evidence>
<keyword evidence="12 19" id="KW-0482">Metalloprotease</keyword>
<keyword evidence="6 19" id="KW-0479">Metal-binding</keyword>
<dbReference type="CDD" id="cd04280">
    <property type="entry name" value="ZnMc_astacin_like"/>
    <property type="match status" value="1"/>
</dbReference>
<evidence type="ECO:0000256" key="14">
    <source>
        <dbReference type="ARBA" id="ARBA00023145"/>
    </source>
</evidence>
<feature type="region of interest" description="Disordered" evidence="20">
    <location>
        <begin position="1420"/>
        <end position="1440"/>
    </location>
</feature>
<feature type="binding site" evidence="19">
    <location>
        <position position="1186"/>
    </location>
    <ligand>
        <name>Zn(2+)</name>
        <dbReference type="ChEBI" id="CHEBI:29105"/>
        <note>catalytic</note>
    </ligand>
</feature>
<evidence type="ECO:0000256" key="7">
    <source>
        <dbReference type="ARBA" id="ARBA00022729"/>
    </source>
</evidence>
<dbReference type="PROSITE" id="PS51864">
    <property type="entry name" value="ASTACIN"/>
    <property type="match status" value="1"/>
</dbReference>
<keyword evidence="7" id="KW-0732">Signal</keyword>
<evidence type="ECO:0000259" key="22">
    <source>
        <dbReference type="PROSITE" id="PS50060"/>
    </source>
</evidence>
<dbReference type="Proteomes" id="UP001159428">
    <property type="component" value="Unassembled WGS sequence"/>
</dbReference>
<dbReference type="InterPro" id="IPR036383">
    <property type="entry name" value="TSP1_rpt_sf"/>
</dbReference>
<dbReference type="InterPro" id="IPR006026">
    <property type="entry name" value="Peptidase_Metallo"/>
</dbReference>
<keyword evidence="4 19" id="KW-0645">Protease</keyword>
<keyword evidence="17" id="KW-0325">Glycoprotein</keyword>
<dbReference type="InterPro" id="IPR017979">
    <property type="entry name" value="GPCR_3_CS"/>
</dbReference>
<keyword evidence="9 19" id="KW-0862">Zinc</keyword>
<dbReference type="PROSITE" id="PS50060">
    <property type="entry name" value="MAM_2"/>
    <property type="match status" value="1"/>
</dbReference>
<sequence length="1652" mass="185830">METMIGVILMITMATNIHCVTSQVRHLIVKGEIVIGGLVPIHDHDLVDQTHCGDLHERIGIQRLEAMLFAINNINKNNSILQGVTLGLEVYDTCSSETVALDRALHFVQDREAIREHLSANGSVMVGVIGPSFSSISVQVAHLYRLFQLPQVSFDSTSYELSDKTRFEFFSRTVPHDLYQAKALVDIAKVMNWTYISIVYSDDSYGTLGYHAVKEEAKKAGICIAVAEKVEISSPAATFNIIIDKLLQEPEARGVVVFSSQERQIRNLLQAAKSKGASGTFQWLGTDAWGNMLWLKGLEDVAENTITVTPKTVGLKAFNDHFYRLKPSVNSSNPWFNEFWEQHFNCSLNRRLNGKCSRLNLNFMNSPVDNRVASAMDAVNVFAHALDAMLKDKCSGASGVCERMRNMSGREILKYIRNVSFIGESGNHMHFDENGDVEGQYDILMFTKRGNEYKTVQIGEWDSHLLKMYSQALSVFGGVSSSCHPVCKNKEVRVPVAGRESCCWTCTLCNGNHYIVNDSICEQCPLGYKPTYDGRSCVKIDIMHFGKNWILSLSATAFAGLGVVSTLFVIGVLIKFDKTPLVKACGRELSHLLLIGILLAFSVTFVTILEPTDVTCIARFFGNGVALTICYASLFIKTNRISRIFNRKNLARRPILILPLSQLVLVVGVVSVQILLLVMLALLRTPRAKFYYPEISSVYLDCSTSNLDFGLSQVYNFILITMCTIYAFKTRKIPSNFNEAKYIAFAMYSSCVVWLAFLAVYYMEQKYELKPLILCVSVSLIAFALLCCLYGPKVYIILFRPHRNVRRHVNPSLSLSSLSKEKGQNSKSTHAYVGMNENAENEGEDIPGSSAEDALEKQKMIMSSDSSKHASETCSEENSDPTKKLEMEKLIKHLRKELISTRETLRTTQDQLFRRMQNGRDLSETNLPQGYEKLQAHKGEACSGWNSMENIKLMFVFKRFKKGSRTMQIISSPRDTENKIGIIFSQKAYAFGSEANLYTRGKLKNLKTSQPTFLAYQRSLVHDDKDQLSGDDTILDHIVKVNKDDDVNMYEADIELSPDDNVDLSDDGDVDGSGIGLREKRNAARDRKKLWVTRVIPYEYDSGLPDSFKPTIQEAIAEFETRTCLKFVQRSSETLFIKIVHEPGCWSSVGRQYWGSGTGQKLSLGPGCNHKGTIMHELMHAVGFWHEQSRPDRNLYVEVLWENIAADEDHNFNKYSHRDIDRLKVPYDFDSIMHYGRKSFSKNGKETIRSILDPNRNLGQRNGFTDLDVHEINALYDCATSGSWSTWSEFGPCSTFCVKDRQRFCTSGDVNKDCPGADQYGVELEQVQCSDKECHAPIDGHWGRWSSWGLCNAECGFGTQTRTRSCDDPPPRYGGKQCTGISKGSQDCKLKSCGIGPYDCEFDFDGMCHWKTDDSNPSRFTWERNSGTTPSSSTGPSGDHTSGPGYYLYAETSGILKGDQAQLVSRTFPATNGRCMTFWYHMYGSGMGDLNVYVKINGTKHKVWTMSGDQGDEWKMARVTLVSKGYQYQVIFEAVRGSSFRSDIALDDISFKDYPCLEAVGCYLDSVSARAFPDLLKNFRGHIDWYHIENTIGDCAKEVQKLNLAVFALQFYGECWSGSPEKIQYDKYGIAPSEDCWEGVGKHWTNFVYKIV</sequence>
<evidence type="ECO:0000256" key="15">
    <source>
        <dbReference type="ARBA" id="ARBA00023157"/>
    </source>
</evidence>
<keyword evidence="18" id="KW-0807">Transducer</keyword>
<feature type="active site" evidence="19">
    <location>
        <position position="1177"/>
    </location>
</feature>
<dbReference type="GO" id="GO:0004930">
    <property type="term" value="F:G protein-coupled receptor activity"/>
    <property type="evidence" value="ECO:0007669"/>
    <property type="project" value="UniProtKB-KW"/>
</dbReference>
<dbReference type="Pfam" id="PF00629">
    <property type="entry name" value="MAM"/>
    <property type="match status" value="1"/>
</dbReference>
<evidence type="ECO:0000256" key="3">
    <source>
        <dbReference type="ARBA" id="ARBA00022475"/>
    </source>
</evidence>
<dbReference type="CDD" id="cd15285">
    <property type="entry name" value="7tmC_mGluR_group1"/>
    <property type="match status" value="1"/>
</dbReference>
<feature type="domain" description="MAM" evidence="22">
    <location>
        <begin position="1398"/>
        <end position="1558"/>
    </location>
</feature>
<dbReference type="FunFam" id="3.40.50.2300:FF:000145">
    <property type="entry name" value="Glutamate receptor, metabotropic"/>
    <property type="match status" value="1"/>
</dbReference>
<comment type="caution">
    <text evidence="25">The sequence shown here is derived from an EMBL/GenBank/DDBJ whole genome shotgun (WGS) entry which is preliminary data.</text>
</comment>
<evidence type="ECO:0000256" key="11">
    <source>
        <dbReference type="ARBA" id="ARBA00023040"/>
    </source>
</evidence>
<dbReference type="SUPFAM" id="SSF49899">
    <property type="entry name" value="Concanavalin A-like lectins/glucanases"/>
    <property type="match status" value="1"/>
</dbReference>
<accession>A0AAU9WEY5</accession>
<evidence type="ECO:0000259" key="24">
    <source>
        <dbReference type="PROSITE" id="PS51864"/>
    </source>
</evidence>
<dbReference type="InterPro" id="IPR001506">
    <property type="entry name" value="Peptidase_M12A"/>
</dbReference>
<dbReference type="SUPFAM" id="SSF53822">
    <property type="entry name" value="Periplasmic binding protein-like I"/>
    <property type="match status" value="1"/>
</dbReference>
<comment type="similarity">
    <text evidence="2">Belongs to the G-protein coupled receptor 3 family.</text>
</comment>
<feature type="transmembrane region" description="Helical" evidence="21">
    <location>
        <begin position="549"/>
        <end position="576"/>
    </location>
</feature>
<dbReference type="PROSITE" id="PS50092">
    <property type="entry name" value="TSP1"/>
    <property type="match status" value="2"/>
</dbReference>
<feature type="domain" description="G-protein coupled receptors family 3 profile" evidence="23">
    <location>
        <begin position="551"/>
        <end position="813"/>
    </location>
</feature>
<comment type="caution">
    <text evidence="19">Lacks conserved residue(s) required for the propagation of feature annotation.</text>
</comment>
<dbReference type="InterPro" id="IPR000162">
    <property type="entry name" value="GPCR_3_mtglu_rcpt"/>
</dbReference>
<gene>
    <name evidence="25" type="ORF">PMEA_00004134</name>
</gene>
<evidence type="ECO:0000256" key="6">
    <source>
        <dbReference type="ARBA" id="ARBA00022723"/>
    </source>
</evidence>
<keyword evidence="15" id="KW-1015">Disulfide bond</keyword>
<dbReference type="Pfam" id="PF01400">
    <property type="entry name" value="Astacin"/>
    <property type="match status" value="1"/>
</dbReference>
<reference evidence="25 26" key="1">
    <citation type="submission" date="2022-05" db="EMBL/GenBank/DDBJ databases">
        <authorList>
            <consortium name="Genoscope - CEA"/>
            <person name="William W."/>
        </authorList>
    </citation>
    <scope>NUCLEOTIDE SEQUENCE [LARGE SCALE GENOMIC DNA]</scope>
</reference>
<evidence type="ECO:0000256" key="1">
    <source>
        <dbReference type="ARBA" id="ARBA00004651"/>
    </source>
</evidence>
<dbReference type="InterPro" id="IPR000884">
    <property type="entry name" value="TSP1_rpt"/>
</dbReference>
<organism evidence="25 26">
    <name type="scientific">Pocillopora meandrina</name>
    <dbReference type="NCBI Taxonomy" id="46732"/>
    <lineage>
        <taxon>Eukaryota</taxon>
        <taxon>Metazoa</taxon>
        <taxon>Cnidaria</taxon>
        <taxon>Anthozoa</taxon>
        <taxon>Hexacorallia</taxon>
        <taxon>Scleractinia</taxon>
        <taxon>Astrocoeniina</taxon>
        <taxon>Pocilloporidae</taxon>
        <taxon>Pocillopora</taxon>
    </lineage>
</organism>
<comment type="subcellular location">
    <subcellularLocation>
        <location evidence="1">Cell membrane</location>
        <topology evidence="1">Multi-pass membrane protein</topology>
    </subcellularLocation>
</comment>
<feature type="transmembrane region" description="Helical" evidence="21">
    <location>
        <begin position="709"/>
        <end position="728"/>
    </location>
</feature>
<evidence type="ECO:0000256" key="5">
    <source>
        <dbReference type="ARBA" id="ARBA00022692"/>
    </source>
</evidence>
<dbReference type="EMBL" id="CALNXJ010000012">
    <property type="protein sequence ID" value="CAH3109779.1"/>
    <property type="molecule type" value="Genomic_DNA"/>
</dbReference>
<dbReference type="InterPro" id="IPR034035">
    <property type="entry name" value="Astacin-like_dom"/>
</dbReference>
<evidence type="ECO:0000256" key="4">
    <source>
        <dbReference type="ARBA" id="ARBA00022670"/>
    </source>
</evidence>
<feature type="binding site" evidence="19">
    <location>
        <position position="1176"/>
    </location>
    <ligand>
        <name>Zn(2+)</name>
        <dbReference type="ChEBI" id="CHEBI:29105"/>
        <note>catalytic</note>
    </ligand>
</feature>
<comment type="cofactor">
    <cofactor evidence="19">
        <name>Zn(2+)</name>
        <dbReference type="ChEBI" id="CHEBI:29105"/>
    </cofactor>
    <text evidence="19">Binds 1 zinc ion per subunit.</text>
</comment>
<feature type="transmembrane region" description="Helical" evidence="21">
    <location>
        <begin position="620"/>
        <end position="636"/>
    </location>
</feature>
<dbReference type="Pfam" id="PF01094">
    <property type="entry name" value="ANF_receptor"/>
    <property type="match status" value="1"/>
</dbReference>
<evidence type="ECO:0000256" key="10">
    <source>
        <dbReference type="ARBA" id="ARBA00022989"/>
    </source>
</evidence>
<keyword evidence="8 19" id="KW-0378">Hydrolase</keyword>
<feature type="region of interest" description="Disordered" evidence="20">
    <location>
        <begin position="859"/>
        <end position="882"/>
    </location>
</feature>
<dbReference type="FunFam" id="2.20.100.10:FF:000002">
    <property type="entry name" value="Unc-5 netrin receptor C"/>
    <property type="match status" value="1"/>
</dbReference>
<feature type="binding site" evidence="19">
    <location>
        <position position="1180"/>
    </location>
    <ligand>
        <name>Zn(2+)</name>
        <dbReference type="ChEBI" id="CHEBI:29105"/>
        <note>catalytic</note>
    </ligand>
</feature>
<name>A0AAU9WEY5_9CNID</name>
<dbReference type="PRINTS" id="PR00593">
    <property type="entry name" value="MTABOTROPICR"/>
</dbReference>
<dbReference type="Gene3D" id="3.40.50.2300">
    <property type="match status" value="2"/>
</dbReference>
<dbReference type="Gene3D" id="2.60.120.200">
    <property type="match status" value="1"/>
</dbReference>
<proteinExistence type="inferred from homology"/>
<evidence type="ECO:0000313" key="25">
    <source>
        <dbReference type="EMBL" id="CAH3109779.1"/>
    </source>
</evidence>
<dbReference type="Gene3D" id="3.40.390.10">
    <property type="entry name" value="Collagenase (Catalytic Domain)"/>
    <property type="match status" value="1"/>
</dbReference>
<evidence type="ECO:0000256" key="12">
    <source>
        <dbReference type="ARBA" id="ARBA00023049"/>
    </source>
</evidence>
<dbReference type="InterPro" id="IPR013320">
    <property type="entry name" value="ConA-like_dom_sf"/>
</dbReference>
<dbReference type="SUPFAM" id="SSF55486">
    <property type="entry name" value="Metalloproteases ('zincins'), catalytic domain"/>
    <property type="match status" value="1"/>
</dbReference>
<feature type="domain" description="Peptidase M12A" evidence="24">
    <location>
        <begin position="1082"/>
        <end position="1279"/>
    </location>
</feature>
<dbReference type="InterPro" id="IPR001828">
    <property type="entry name" value="ANF_lig-bd_rcpt"/>
</dbReference>
<dbReference type="SMART" id="SM00137">
    <property type="entry name" value="MAM"/>
    <property type="match status" value="1"/>
</dbReference>
<evidence type="ECO:0000313" key="26">
    <source>
        <dbReference type="Proteomes" id="UP001159428"/>
    </source>
</evidence>
<dbReference type="InterPro" id="IPR017978">
    <property type="entry name" value="GPCR_3_C"/>
</dbReference>
<dbReference type="Pfam" id="PF00090">
    <property type="entry name" value="TSP_1"/>
    <property type="match status" value="1"/>
</dbReference>
<evidence type="ECO:0000256" key="8">
    <source>
        <dbReference type="ARBA" id="ARBA00022801"/>
    </source>
</evidence>
<dbReference type="GO" id="GO:0005886">
    <property type="term" value="C:plasma membrane"/>
    <property type="evidence" value="ECO:0007669"/>
    <property type="project" value="UniProtKB-SubCell"/>
</dbReference>
<keyword evidence="11" id="KW-0297">G-protein coupled receptor</keyword>
<dbReference type="PANTHER" id="PTHR24060">
    <property type="entry name" value="METABOTROPIC GLUTAMATE RECEPTOR"/>
    <property type="match status" value="1"/>
</dbReference>
<dbReference type="Gene3D" id="2.10.50.30">
    <property type="entry name" value="GPCR, family 3, nine cysteines domain"/>
    <property type="match status" value="1"/>
</dbReference>
<dbReference type="InterPro" id="IPR038550">
    <property type="entry name" value="GPCR_3_9-Cys_sf"/>
</dbReference>
<dbReference type="PROSITE" id="PS50259">
    <property type="entry name" value="G_PROTEIN_RECEP_F3_4"/>
    <property type="match status" value="1"/>
</dbReference>
<evidence type="ECO:0000256" key="18">
    <source>
        <dbReference type="ARBA" id="ARBA00023224"/>
    </source>
</evidence>
<keyword evidence="5 21" id="KW-0812">Transmembrane</keyword>
<keyword evidence="26" id="KW-1185">Reference proteome</keyword>
<protein>
    <recommendedName>
        <fullName evidence="27">Metalloendopeptidase</fullName>
    </recommendedName>
</protein>
<feature type="transmembrane region" description="Helical" evidence="21">
    <location>
        <begin position="740"/>
        <end position="763"/>
    </location>
</feature>
<evidence type="ECO:0000256" key="13">
    <source>
        <dbReference type="ARBA" id="ARBA00023136"/>
    </source>
</evidence>
<evidence type="ECO:0000256" key="2">
    <source>
        <dbReference type="ARBA" id="ARBA00007242"/>
    </source>
</evidence>
<evidence type="ECO:0000256" key="16">
    <source>
        <dbReference type="ARBA" id="ARBA00023170"/>
    </source>
</evidence>
<feature type="transmembrane region" description="Helical" evidence="21">
    <location>
        <begin position="588"/>
        <end position="608"/>
    </location>
</feature>
<evidence type="ECO:0008006" key="27">
    <source>
        <dbReference type="Google" id="ProtNLM"/>
    </source>
</evidence>
<dbReference type="InterPro" id="IPR024079">
    <property type="entry name" value="MetalloPept_cat_dom_sf"/>
</dbReference>
<dbReference type="GO" id="GO:0004222">
    <property type="term" value="F:metalloendopeptidase activity"/>
    <property type="evidence" value="ECO:0007669"/>
    <property type="project" value="UniProtKB-UniRule"/>
</dbReference>
<dbReference type="CDD" id="cd06263">
    <property type="entry name" value="MAM"/>
    <property type="match status" value="1"/>
</dbReference>
<feature type="compositionally biased region" description="Low complexity" evidence="20">
    <location>
        <begin position="1426"/>
        <end position="1440"/>
    </location>
</feature>
<dbReference type="SMART" id="SM00209">
    <property type="entry name" value="TSP1"/>
    <property type="match status" value="2"/>
</dbReference>
<dbReference type="PROSITE" id="PS00980">
    <property type="entry name" value="G_PROTEIN_RECEP_F3_2"/>
    <property type="match status" value="1"/>
</dbReference>
<dbReference type="SUPFAM" id="SSF82895">
    <property type="entry name" value="TSP-1 type 1 repeat"/>
    <property type="match status" value="1"/>
</dbReference>
<dbReference type="CDD" id="cd06362">
    <property type="entry name" value="PBP1_mGluR"/>
    <property type="match status" value="1"/>
</dbReference>
<dbReference type="PROSITE" id="PS00740">
    <property type="entry name" value="MAM_1"/>
    <property type="match status" value="1"/>
</dbReference>
<evidence type="ECO:0000256" key="17">
    <source>
        <dbReference type="ARBA" id="ARBA00023180"/>
    </source>
</evidence>
<keyword evidence="3" id="KW-1003">Cell membrane</keyword>
<dbReference type="Gene3D" id="2.20.100.10">
    <property type="entry name" value="Thrombospondin type-1 (TSP1) repeat"/>
    <property type="match status" value="1"/>
</dbReference>
<dbReference type="InterPro" id="IPR000337">
    <property type="entry name" value="GPCR_3"/>
</dbReference>
<keyword evidence="16" id="KW-0675">Receptor</keyword>
<dbReference type="InterPro" id="IPR000998">
    <property type="entry name" value="MAM_dom"/>
</dbReference>
<dbReference type="InterPro" id="IPR028082">
    <property type="entry name" value="Peripla_BP_I"/>
</dbReference>
<evidence type="ECO:0000256" key="19">
    <source>
        <dbReference type="PROSITE-ProRule" id="PRU01211"/>
    </source>
</evidence>
<feature type="transmembrane region" description="Helical" evidence="21">
    <location>
        <begin position="656"/>
        <end position="683"/>
    </location>
</feature>
<dbReference type="Pfam" id="PF00003">
    <property type="entry name" value="7tm_3"/>
    <property type="match status" value="1"/>
</dbReference>
<evidence type="ECO:0000256" key="21">
    <source>
        <dbReference type="SAM" id="Phobius"/>
    </source>
</evidence>
<dbReference type="PRINTS" id="PR00248">
    <property type="entry name" value="GPCRMGR"/>
</dbReference>
<dbReference type="InterPro" id="IPR050726">
    <property type="entry name" value="mGluR"/>
</dbReference>
<evidence type="ECO:0000256" key="9">
    <source>
        <dbReference type="ARBA" id="ARBA00022833"/>
    </source>
</evidence>
<dbReference type="GO" id="GO:0008270">
    <property type="term" value="F:zinc ion binding"/>
    <property type="evidence" value="ECO:0007669"/>
    <property type="project" value="UniProtKB-UniRule"/>
</dbReference>
<keyword evidence="13 21" id="KW-0472">Membrane</keyword>
<keyword evidence="10 21" id="KW-1133">Transmembrane helix</keyword>
<keyword evidence="14" id="KW-0865">Zymogen</keyword>
<dbReference type="GO" id="GO:0006508">
    <property type="term" value="P:proteolysis"/>
    <property type="evidence" value="ECO:0007669"/>
    <property type="project" value="UniProtKB-KW"/>
</dbReference>
<dbReference type="FunFam" id="3.40.390.10:FF:000015">
    <property type="entry name" value="Meprin A subunit"/>
    <property type="match status" value="1"/>
</dbReference>